<reference evidence="5 6" key="1">
    <citation type="submission" date="2014-09" db="EMBL/GenBank/DDBJ databases">
        <authorList>
            <person name="Martin A.A."/>
        </authorList>
    </citation>
    <scope>NUCLEOTIDE SEQUENCE</scope>
    <source>
        <strain evidence="6">ED321</strain>
        <strain evidence="5">ED321 Heterogonic</strain>
    </source>
</reference>
<sequence length="271" mass="31396">MALEKIYKDLLAEWSKTLNQRDPAVIAQLLTKAKAELRNPEIFKQFKKDQCTQIHKDIFEIDALFRAGVSDMKGFKESISIVLNFYKSHPGASIDVFPNAHLLNGLYLMYLLTMNDLSTFHLQLEQISPDLQKNNPYISTPVKLEQYINEGAFNKVVLSEKTIPSPYFMAFVRILMDTVRDEIATNIEESFQKLSKEDARQHLHFTNDEELRVFSEKRNWKLDSFNTKNEIYVFNKAIQKTEEAAGGNSKLNTKRISEQALFYAKQLEMIV</sequence>
<evidence type="ECO:0000313" key="5">
    <source>
        <dbReference type="EMBL" id="CEF67864.1"/>
    </source>
</evidence>
<evidence type="ECO:0000313" key="6">
    <source>
        <dbReference type="Proteomes" id="UP000035682"/>
    </source>
</evidence>
<evidence type="ECO:0000259" key="4">
    <source>
        <dbReference type="PROSITE" id="PS50250"/>
    </source>
</evidence>
<dbReference type="PANTHER" id="PTHR12387">
    <property type="entry name" value="26S PROTEASOME NON-ATPASE REGULATORY SUBUNIT 8"/>
    <property type="match status" value="1"/>
</dbReference>
<protein>
    <recommendedName>
        <fullName evidence="2">26S proteasome non-ATPase regulatory subunit 8</fullName>
    </recommendedName>
</protein>
<accession>A0A090MYV9</accession>
<organism evidence="5">
    <name type="scientific">Strongyloides ratti</name>
    <name type="common">Parasitic roundworm</name>
    <dbReference type="NCBI Taxonomy" id="34506"/>
    <lineage>
        <taxon>Eukaryota</taxon>
        <taxon>Metazoa</taxon>
        <taxon>Ecdysozoa</taxon>
        <taxon>Nematoda</taxon>
        <taxon>Chromadorea</taxon>
        <taxon>Rhabditida</taxon>
        <taxon>Tylenchina</taxon>
        <taxon>Panagrolaimomorpha</taxon>
        <taxon>Strongyloidoidea</taxon>
        <taxon>Strongyloididae</taxon>
        <taxon>Strongyloides</taxon>
    </lineage>
</organism>
<dbReference type="Gene3D" id="1.25.40.990">
    <property type="match status" value="1"/>
</dbReference>
<reference evidence="7" key="2">
    <citation type="submission" date="2020-12" db="UniProtKB">
        <authorList>
            <consortium name="WormBaseParasite"/>
        </authorList>
    </citation>
    <scope>IDENTIFICATION</scope>
</reference>
<dbReference type="Pfam" id="PF10075">
    <property type="entry name" value="CSN8_PSD8_EIF3K"/>
    <property type="match status" value="1"/>
</dbReference>
<evidence type="ECO:0000256" key="3">
    <source>
        <dbReference type="ARBA" id="ARBA00022942"/>
    </source>
</evidence>
<proteinExistence type="inferred from homology"/>
<dbReference type="PROSITE" id="PS50250">
    <property type="entry name" value="PCI"/>
    <property type="match status" value="1"/>
</dbReference>
<dbReference type="WBParaSite" id="SRAE_2000252600.1">
    <property type="protein sequence ID" value="SRAE_2000252600.1"/>
    <property type="gene ID" value="WBGene00262736"/>
</dbReference>
<keyword evidence="6" id="KW-1185">Reference proteome</keyword>
<dbReference type="RefSeq" id="XP_024507064.1">
    <property type="nucleotide sequence ID" value="XM_024653604.1"/>
</dbReference>
<dbReference type="GO" id="GO:0043161">
    <property type="term" value="P:proteasome-mediated ubiquitin-dependent protein catabolic process"/>
    <property type="evidence" value="ECO:0007669"/>
    <property type="project" value="TreeGrafter"/>
</dbReference>
<comment type="similarity">
    <text evidence="1">Belongs to the proteasome subunit S14 family.</text>
</comment>
<evidence type="ECO:0000256" key="2">
    <source>
        <dbReference type="ARBA" id="ARBA00014939"/>
    </source>
</evidence>
<dbReference type="InterPro" id="IPR000717">
    <property type="entry name" value="PCI_dom"/>
</dbReference>
<dbReference type="OrthoDB" id="409122at2759"/>
<dbReference type="GO" id="GO:0008541">
    <property type="term" value="C:proteasome regulatory particle, lid subcomplex"/>
    <property type="evidence" value="ECO:0007669"/>
    <property type="project" value="TreeGrafter"/>
</dbReference>
<evidence type="ECO:0000256" key="1">
    <source>
        <dbReference type="ARBA" id="ARBA00009627"/>
    </source>
</evidence>
<dbReference type="CTD" id="36380229"/>
<keyword evidence="3 5" id="KW-0647">Proteasome</keyword>
<dbReference type="PANTHER" id="PTHR12387:SF0">
    <property type="entry name" value="26S PROTEASOME NON-ATPASE REGULATORY SUBUNIT 8"/>
    <property type="match status" value="1"/>
</dbReference>
<dbReference type="GO" id="GO:0005829">
    <property type="term" value="C:cytosol"/>
    <property type="evidence" value="ECO:0007669"/>
    <property type="project" value="TreeGrafter"/>
</dbReference>
<dbReference type="STRING" id="34506.A0A090MYV9"/>
<dbReference type="InterPro" id="IPR006746">
    <property type="entry name" value="26S_Psome_Rpn12"/>
</dbReference>
<dbReference type="GO" id="GO:0005634">
    <property type="term" value="C:nucleus"/>
    <property type="evidence" value="ECO:0007669"/>
    <property type="project" value="TreeGrafter"/>
</dbReference>
<dbReference type="OMA" id="HKFMGLH"/>
<feature type="domain" description="PCI" evidence="4">
    <location>
        <begin position="74"/>
        <end position="261"/>
    </location>
</feature>
<name>A0A090MYV9_STRRB</name>
<dbReference type="AlphaFoldDB" id="A0A090MYV9"/>
<dbReference type="InterPro" id="IPR033464">
    <property type="entry name" value="CSN8_PSD8_EIF3K"/>
</dbReference>
<dbReference type="GeneID" id="36380229"/>
<dbReference type="EMBL" id="LN609529">
    <property type="protein sequence ID" value="CEF67864.1"/>
    <property type="molecule type" value="Genomic_DNA"/>
</dbReference>
<evidence type="ECO:0000313" key="7">
    <source>
        <dbReference type="WBParaSite" id="SRAE_2000252600.1"/>
    </source>
</evidence>
<dbReference type="WormBase" id="SRAE_2000252600">
    <property type="protein sequence ID" value="SRP07399"/>
    <property type="gene ID" value="WBGene00262736"/>
</dbReference>
<gene>
    <name evidence="5 7 8" type="ORF">SRAE_2000252600</name>
</gene>
<dbReference type="Proteomes" id="UP000035682">
    <property type="component" value="Unplaced"/>
</dbReference>
<evidence type="ECO:0000313" key="8">
    <source>
        <dbReference type="WormBase" id="SRAE_2000252600"/>
    </source>
</evidence>